<dbReference type="InterPro" id="IPR029066">
    <property type="entry name" value="PLP-binding_barrel"/>
</dbReference>
<reference evidence="8" key="1">
    <citation type="submission" date="2020-08" db="EMBL/GenBank/DDBJ databases">
        <title>Genome public.</title>
        <authorList>
            <person name="Liu C."/>
            <person name="Sun Q."/>
        </authorList>
    </citation>
    <scope>NUCLEOTIDE SEQUENCE</scope>
    <source>
        <strain evidence="8">NSJ-33</strain>
    </source>
</reference>
<evidence type="ECO:0000256" key="5">
    <source>
        <dbReference type="PIRSR" id="PIRSR600821-50"/>
    </source>
</evidence>
<dbReference type="PANTHER" id="PTHR30511:SF0">
    <property type="entry name" value="ALANINE RACEMASE, CATABOLIC-RELATED"/>
    <property type="match status" value="1"/>
</dbReference>
<evidence type="ECO:0000313" key="9">
    <source>
        <dbReference type="Proteomes" id="UP000610760"/>
    </source>
</evidence>
<dbReference type="CDD" id="cd00430">
    <property type="entry name" value="PLPDE_III_AR"/>
    <property type="match status" value="1"/>
</dbReference>
<dbReference type="PANTHER" id="PTHR30511">
    <property type="entry name" value="ALANINE RACEMASE"/>
    <property type="match status" value="1"/>
</dbReference>
<name>A0A926E3Q7_9FIRM</name>
<evidence type="ECO:0000256" key="6">
    <source>
        <dbReference type="PIRSR" id="PIRSR600821-52"/>
    </source>
</evidence>
<dbReference type="Pfam" id="PF00842">
    <property type="entry name" value="Ala_racemase_C"/>
    <property type="match status" value="1"/>
</dbReference>
<dbReference type="GO" id="GO:0030170">
    <property type="term" value="F:pyridoxal phosphate binding"/>
    <property type="evidence" value="ECO:0007669"/>
    <property type="project" value="UniProtKB-UniRule"/>
</dbReference>
<dbReference type="InterPro" id="IPR000821">
    <property type="entry name" value="Ala_racemase"/>
</dbReference>
<dbReference type="GO" id="GO:0005829">
    <property type="term" value="C:cytosol"/>
    <property type="evidence" value="ECO:0007669"/>
    <property type="project" value="TreeGrafter"/>
</dbReference>
<dbReference type="InterPro" id="IPR011079">
    <property type="entry name" value="Ala_racemase_C"/>
</dbReference>
<organism evidence="8 9">
    <name type="scientific">Fumia xinanensis</name>
    <dbReference type="NCBI Taxonomy" id="2763659"/>
    <lineage>
        <taxon>Bacteria</taxon>
        <taxon>Bacillati</taxon>
        <taxon>Bacillota</taxon>
        <taxon>Clostridia</taxon>
        <taxon>Eubacteriales</taxon>
        <taxon>Oscillospiraceae</taxon>
        <taxon>Fumia</taxon>
    </lineage>
</organism>
<feature type="active site" description="Proton acceptor; specific for D-alanine" evidence="4">
    <location>
        <position position="38"/>
    </location>
</feature>
<keyword evidence="9" id="KW-1185">Reference proteome</keyword>
<gene>
    <name evidence="8" type="primary">alr</name>
    <name evidence="8" type="ORF">H8710_01025</name>
</gene>
<dbReference type="GO" id="GO:0030632">
    <property type="term" value="P:D-alanine biosynthetic process"/>
    <property type="evidence" value="ECO:0007669"/>
    <property type="project" value="UniProtKB-UniRule"/>
</dbReference>
<comment type="cofactor">
    <cofactor evidence="1 4 5">
        <name>pyridoxal 5'-phosphate</name>
        <dbReference type="ChEBI" id="CHEBI:597326"/>
    </cofactor>
</comment>
<keyword evidence="2 4" id="KW-0663">Pyridoxal phosphate</keyword>
<dbReference type="InterPro" id="IPR009006">
    <property type="entry name" value="Ala_racemase/Decarboxylase_C"/>
</dbReference>
<dbReference type="FunFam" id="3.20.20.10:FF:000002">
    <property type="entry name" value="Alanine racemase"/>
    <property type="match status" value="1"/>
</dbReference>
<dbReference type="Proteomes" id="UP000610760">
    <property type="component" value="Unassembled WGS sequence"/>
</dbReference>
<evidence type="ECO:0000256" key="1">
    <source>
        <dbReference type="ARBA" id="ARBA00001933"/>
    </source>
</evidence>
<comment type="caution">
    <text evidence="8">The sequence shown here is derived from an EMBL/GenBank/DDBJ whole genome shotgun (WGS) entry which is preliminary data.</text>
</comment>
<feature type="binding site" evidence="4 6">
    <location>
        <position position="136"/>
    </location>
    <ligand>
        <name>substrate</name>
    </ligand>
</feature>
<dbReference type="PRINTS" id="PR00992">
    <property type="entry name" value="ALARACEMASE"/>
</dbReference>
<evidence type="ECO:0000256" key="4">
    <source>
        <dbReference type="HAMAP-Rule" id="MF_01201"/>
    </source>
</evidence>
<comment type="similarity">
    <text evidence="4">Belongs to the alanine racemase family.</text>
</comment>
<feature type="modified residue" description="N6-(pyridoxal phosphate)lysine" evidence="4 5">
    <location>
        <position position="38"/>
    </location>
</feature>
<dbReference type="HAMAP" id="MF_01201">
    <property type="entry name" value="Ala_racemase"/>
    <property type="match status" value="1"/>
</dbReference>
<comment type="catalytic activity">
    <reaction evidence="4">
        <text>L-alanine = D-alanine</text>
        <dbReference type="Rhea" id="RHEA:20249"/>
        <dbReference type="ChEBI" id="CHEBI:57416"/>
        <dbReference type="ChEBI" id="CHEBI:57972"/>
        <dbReference type="EC" id="5.1.1.1"/>
    </reaction>
</comment>
<evidence type="ECO:0000259" key="7">
    <source>
        <dbReference type="SMART" id="SM01005"/>
    </source>
</evidence>
<dbReference type="Gene3D" id="2.40.37.10">
    <property type="entry name" value="Lyase, Ornithine Decarboxylase, Chain A, domain 1"/>
    <property type="match status" value="1"/>
</dbReference>
<dbReference type="GO" id="GO:0008784">
    <property type="term" value="F:alanine racemase activity"/>
    <property type="evidence" value="ECO:0007669"/>
    <property type="project" value="UniProtKB-UniRule"/>
</dbReference>
<feature type="binding site" evidence="4 6">
    <location>
        <position position="319"/>
    </location>
    <ligand>
        <name>substrate</name>
    </ligand>
</feature>
<comment type="pathway">
    <text evidence="4">Amino-acid biosynthesis; D-alanine biosynthesis; D-alanine from L-alanine: step 1/1.</text>
</comment>
<feature type="active site" description="Proton acceptor; specific for L-alanine" evidence="4">
    <location>
        <position position="271"/>
    </location>
</feature>
<evidence type="ECO:0000256" key="3">
    <source>
        <dbReference type="ARBA" id="ARBA00023235"/>
    </source>
</evidence>
<keyword evidence="3 4" id="KW-0413">Isomerase</keyword>
<dbReference type="SUPFAM" id="SSF50621">
    <property type="entry name" value="Alanine racemase C-terminal domain-like"/>
    <property type="match status" value="1"/>
</dbReference>
<dbReference type="EMBL" id="JACRSV010000001">
    <property type="protein sequence ID" value="MBC8558641.1"/>
    <property type="molecule type" value="Genomic_DNA"/>
</dbReference>
<dbReference type="InterPro" id="IPR020622">
    <property type="entry name" value="Ala_racemase_pyridoxalP-BS"/>
</dbReference>
<protein>
    <recommendedName>
        <fullName evidence="4">Alanine racemase</fullName>
        <ecNumber evidence="4">5.1.1.1</ecNumber>
    </recommendedName>
</protein>
<evidence type="ECO:0000256" key="2">
    <source>
        <dbReference type="ARBA" id="ARBA00022898"/>
    </source>
</evidence>
<dbReference type="Pfam" id="PF01168">
    <property type="entry name" value="Ala_racemase_N"/>
    <property type="match status" value="1"/>
</dbReference>
<dbReference type="SMART" id="SM01005">
    <property type="entry name" value="Ala_racemase_C"/>
    <property type="match status" value="1"/>
</dbReference>
<comment type="function">
    <text evidence="4">Catalyzes the interconversion of L-alanine and D-alanine. May also act on other amino acids.</text>
</comment>
<dbReference type="AlphaFoldDB" id="A0A926E3Q7"/>
<dbReference type="InterPro" id="IPR001608">
    <property type="entry name" value="Ala_racemase_N"/>
</dbReference>
<sequence length="393" mass="43372">MDFLKRTWAEIDLDHLAFNVKQIQKCLPKDTRMMGVVKADAYGHGDRYIAKEMENLGLQNFGVSNLEEALSLRESGVESDILILGVTPASAVQKLSDYHITQTVYSLEYAQKLSDAAVRTGVRVDCHIKLDTGMGRIGFHAGDDYIATEQIISAYRLPNLDFTGIFSHFSSSDDISNEGIAYTKKQKEHFDQTVAALEQKGLYFKVKHLQNSAGVLNYRSCHYDLARVGIILYGLPLDTLPDCDIPLKPVMSIRSAVSMIKTVQKGDCISYSRRFTADKEMRLATVPIGYADGYLRAFADKGRMIVRGQYAKIVGSICMDQLMLDVTDIPGVQAGDVVTVVGSEGSCQVTLGELAGIAGTIHYELACLVSRRVPRIYQKGGKTVGIVDYIVEE</sequence>
<evidence type="ECO:0000313" key="8">
    <source>
        <dbReference type="EMBL" id="MBC8558641.1"/>
    </source>
</evidence>
<dbReference type="Gene3D" id="3.20.20.10">
    <property type="entry name" value="Alanine racemase"/>
    <property type="match status" value="1"/>
</dbReference>
<feature type="domain" description="Alanine racemase C-terminal" evidence="7">
    <location>
        <begin position="250"/>
        <end position="378"/>
    </location>
</feature>
<dbReference type="NCBIfam" id="TIGR00492">
    <property type="entry name" value="alr"/>
    <property type="match status" value="1"/>
</dbReference>
<dbReference type="EC" id="5.1.1.1" evidence="4"/>
<dbReference type="SUPFAM" id="SSF51419">
    <property type="entry name" value="PLP-binding barrel"/>
    <property type="match status" value="1"/>
</dbReference>
<dbReference type="RefSeq" id="WP_249293531.1">
    <property type="nucleotide sequence ID" value="NZ_JACRSV010000001.1"/>
</dbReference>
<accession>A0A926E3Q7</accession>
<dbReference type="PROSITE" id="PS00395">
    <property type="entry name" value="ALANINE_RACEMASE"/>
    <property type="match status" value="1"/>
</dbReference>
<proteinExistence type="inferred from homology"/>